<evidence type="ECO:0000256" key="4">
    <source>
        <dbReference type="ARBA" id="ARBA00022989"/>
    </source>
</evidence>
<gene>
    <name evidence="7" type="ORF">CYME_CMG053C</name>
</gene>
<evidence type="ECO:0000256" key="6">
    <source>
        <dbReference type="SAM" id="Phobius"/>
    </source>
</evidence>
<dbReference type="PANTHER" id="PTHR12841:SF6">
    <property type="entry name" value="PROTEIN UNC-50 HOMOLOG"/>
    <property type="match status" value="1"/>
</dbReference>
<dbReference type="Pfam" id="PF05216">
    <property type="entry name" value="UNC-50"/>
    <property type="match status" value="1"/>
</dbReference>
<feature type="transmembrane region" description="Helical" evidence="6">
    <location>
        <begin position="81"/>
        <end position="105"/>
    </location>
</feature>
<keyword evidence="5 6" id="KW-0472">Membrane</keyword>
<dbReference type="OMA" id="YRNFMYR"/>
<keyword evidence="3 6" id="KW-0812">Transmembrane</keyword>
<keyword evidence="8" id="KW-1185">Reference proteome</keyword>
<dbReference type="PANTHER" id="PTHR12841">
    <property type="entry name" value="PROTEIN UNC-50 HOMOLOG"/>
    <property type="match status" value="1"/>
</dbReference>
<proteinExistence type="inferred from homology"/>
<evidence type="ECO:0008006" key="9">
    <source>
        <dbReference type="Google" id="ProtNLM"/>
    </source>
</evidence>
<dbReference type="eggNOG" id="KOG3012">
    <property type="taxonomic scope" value="Eukaryota"/>
</dbReference>
<dbReference type="InterPro" id="IPR007881">
    <property type="entry name" value="UNC-50"/>
</dbReference>
<dbReference type="OrthoDB" id="10027013at2759"/>
<dbReference type="GeneID" id="16993289"/>
<feature type="transmembrane region" description="Helical" evidence="6">
    <location>
        <begin position="117"/>
        <end position="140"/>
    </location>
</feature>
<evidence type="ECO:0000313" key="7">
    <source>
        <dbReference type="EMBL" id="BAM79579.1"/>
    </source>
</evidence>
<feature type="transmembrane region" description="Helical" evidence="6">
    <location>
        <begin position="195"/>
        <end position="216"/>
    </location>
</feature>
<dbReference type="KEGG" id="cme:CYME_CMG053C"/>
<dbReference type="Gramene" id="CMG053CT">
    <property type="protein sequence ID" value="CMG053CT"/>
    <property type="gene ID" value="CMG053C"/>
</dbReference>
<reference evidence="7 8" key="1">
    <citation type="journal article" date="2004" name="Nature">
        <title>Genome sequence of the ultrasmall unicellular red alga Cyanidioschyzon merolae 10D.</title>
        <authorList>
            <person name="Matsuzaki M."/>
            <person name="Misumi O."/>
            <person name="Shin-i T."/>
            <person name="Maruyama S."/>
            <person name="Takahara M."/>
            <person name="Miyagishima S."/>
            <person name="Mori T."/>
            <person name="Nishida K."/>
            <person name="Yagisawa F."/>
            <person name="Nishida K."/>
            <person name="Yoshida Y."/>
            <person name="Nishimura Y."/>
            <person name="Nakao S."/>
            <person name="Kobayashi T."/>
            <person name="Momoyama Y."/>
            <person name="Higashiyama T."/>
            <person name="Minoda A."/>
            <person name="Sano M."/>
            <person name="Nomoto H."/>
            <person name="Oishi K."/>
            <person name="Hayashi H."/>
            <person name="Ohta F."/>
            <person name="Nishizaka S."/>
            <person name="Haga S."/>
            <person name="Miura S."/>
            <person name="Morishita T."/>
            <person name="Kabeya Y."/>
            <person name="Terasawa K."/>
            <person name="Suzuki Y."/>
            <person name="Ishii Y."/>
            <person name="Asakawa S."/>
            <person name="Takano H."/>
            <person name="Ohta N."/>
            <person name="Kuroiwa H."/>
            <person name="Tanaka K."/>
            <person name="Shimizu N."/>
            <person name="Sugano S."/>
            <person name="Sato N."/>
            <person name="Nozaki H."/>
            <person name="Ogasawara N."/>
            <person name="Kohara Y."/>
            <person name="Kuroiwa T."/>
        </authorList>
    </citation>
    <scope>NUCLEOTIDE SEQUENCE [LARGE SCALE GENOMIC DNA]</scope>
    <source>
        <strain evidence="7 8">10D</strain>
    </source>
</reference>
<organism evidence="7 8">
    <name type="scientific">Cyanidioschyzon merolae (strain NIES-3377 / 10D)</name>
    <name type="common">Unicellular red alga</name>
    <dbReference type="NCBI Taxonomy" id="280699"/>
    <lineage>
        <taxon>Eukaryota</taxon>
        <taxon>Rhodophyta</taxon>
        <taxon>Bangiophyceae</taxon>
        <taxon>Cyanidiales</taxon>
        <taxon>Cyanidiaceae</taxon>
        <taxon>Cyanidioschyzon</taxon>
    </lineage>
</organism>
<dbReference type="GO" id="GO:0000139">
    <property type="term" value="C:Golgi membrane"/>
    <property type="evidence" value="ECO:0007669"/>
    <property type="project" value="TreeGrafter"/>
</dbReference>
<evidence type="ECO:0000256" key="2">
    <source>
        <dbReference type="ARBA" id="ARBA00006293"/>
    </source>
</evidence>
<dbReference type="AlphaFoldDB" id="M1V781"/>
<dbReference type="RefSeq" id="XP_005535865.1">
    <property type="nucleotide sequence ID" value="XM_005535808.1"/>
</dbReference>
<reference evidence="7 8" key="2">
    <citation type="journal article" date="2007" name="BMC Biol.">
        <title>A 100%-complete sequence reveals unusually simple genomic features in the hot-spring red alga Cyanidioschyzon merolae.</title>
        <authorList>
            <person name="Nozaki H."/>
            <person name="Takano H."/>
            <person name="Misumi O."/>
            <person name="Terasawa K."/>
            <person name="Matsuzaki M."/>
            <person name="Maruyama S."/>
            <person name="Nishida K."/>
            <person name="Yagisawa F."/>
            <person name="Yoshida Y."/>
            <person name="Fujiwara T."/>
            <person name="Takio S."/>
            <person name="Tamura K."/>
            <person name="Chung S.J."/>
            <person name="Nakamura S."/>
            <person name="Kuroiwa H."/>
            <person name="Tanaka K."/>
            <person name="Sato N."/>
            <person name="Kuroiwa T."/>
        </authorList>
    </citation>
    <scope>NUCLEOTIDE SEQUENCE [LARGE SCALE GENOMIC DNA]</scope>
    <source>
        <strain evidence="7 8">10D</strain>
    </source>
</reference>
<protein>
    <recommendedName>
        <fullName evidence="9">UNC-50 family protein</fullName>
    </recommendedName>
</protein>
<feature type="transmembrane region" description="Helical" evidence="6">
    <location>
        <begin position="161"/>
        <end position="183"/>
    </location>
</feature>
<comment type="similarity">
    <text evidence="2">Belongs to the unc-50 family.</text>
</comment>
<dbReference type="Proteomes" id="UP000007014">
    <property type="component" value="Chromosome 7"/>
</dbReference>
<comment type="subcellular location">
    <subcellularLocation>
        <location evidence="1">Membrane</location>
        <topology evidence="1">Multi-pass membrane protein</topology>
    </subcellularLocation>
</comment>
<feature type="transmembrane region" description="Helical" evidence="6">
    <location>
        <begin position="44"/>
        <end position="61"/>
    </location>
</feature>
<evidence type="ECO:0000256" key="1">
    <source>
        <dbReference type="ARBA" id="ARBA00004141"/>
    </source>
</evidence>
<sequence>MRSDPHLFLASSRKQGASMSRPWSQTGRRYLSRALNWSQMDWDYAVYQMTCLASLAPSKLYRATRYHRRTKKQWSRDDPAFLVLFLSSFFMTCFLYGLVYSGWSVKAGFRLAASQTILWFGIVALVFSSLYVVIANRFLADPTAGYSSESWMEPESPRVEWMYALDVYCNALFGGVFLPLYVMQGVLLRFLVRSRFASCALYLFSNAYFWYISWLGYDILPFLRRTQLLLVPIPSMSAVMLAATFLGEVNFSQWTWRALHAI</sequence>
<dbReference type="EMBL" id="AP006489">
    <property type="protein sequence ID" value="BAM79579.1"/>
    <property type="molecule type" value="Genomic_DNA"/>
</dbReference>
<feature type="transmembrane region" description="Helical" evidence="6">
    <location>
        <begin position="228"/>
        <end position="247"/>
    </location>
</feature>
<evidence type="ECO:0000256" key="5">
    <source>
        <dbReference type="ARBA" id="ARBA00023136"/>
    </source>
</evidence>
<accession>M1V781</accession>
<keyword evidence="4 6" id="KW-1133">Transmembrane helix</keyword>
<evidence type="ECO:0000256" key="3">
    <source>
        <dbReference type="ARBA" id="ARBA00022692"/>
    </source>
</evidence>
<evidence type="ECO:0000313" key="8">
    <source>
        <dbReference type="Proteomes" id="UP000007014"/>
    </source>
</evidence>
<name>M1V781_CYAM1</name>
<dbReference type="HOGENOM" id="CLU_066239_1_2_1"/>